<sequence length="136" mass="15475">MSSARYQPVAIEDHESKYDPSDASPEALHAKLRQDPRFNQPAPALWKRILLLVFFFGLVWLGFNLRLQGNSDPKVVHAQRYSKDYKFRPAASPVISERLKDGRVRVRGAQPTYAAHPVKPVKGKGKEQRKAKKRGL</sequence>
<organism evidence="3 4">
    <name type="scientific">Neolentinus lepideus HHB14362 ss-1</name>
    <dbReference type="NCBI Taxonomy" id="1314782"/>
    <lineage>
        <taxon>Eukaryota</taxon>
        <taxon>Fungi</taxon>
        <taxon>Dikarya</taxon>
        <taxon>Basidiomycota</taxon>
        <taxon>Agaricomycotina</taxon>
        <taxon>Agaricomycetes</taxon>
        <taxon>Gloeophyllales</taxon>
        <taxon>Gloeophyllaceae</taxon>
        <taxon>Neolentinus</taxon>
    </lineage>
</organism>
<evidence type="ECO:0000256" key="1">
    <source>
        <dbReference type="SAM" id="MobiDB-lite"/>
    </source>
</evidence>
<feature type="region of interest" description="Disordered" evidence="1">
    <location>
        <begin position="106"/>
        <end position="136"/>
    </location>
</feature>
<evidence type="ECO:0000313" key="3">
    <source>
        <dbReference type="EMBL" id="KZT20902.1"/>
    </source>
</evidence>
<dbReference type="OrthoDB" id="2538110at2759"/>
<evidence type="ECO:0000313" key="4">
    <source>
        <dbReference type="Proteomes" id="UP000076761"/>
    </source>
</evidence>
<protein>
    <recommendedName>
        <fullName evidence="5">Transmembrane protein</fullName>
    </recommendedName>
</protein>
<dbReference type="Proteomes" id="UP000076761">
    <property type="component" value="Unassembled WGS sequence"/>
</dbReference>
<keyword evidence="2" id="KW-1133">Transmembrane helix</keyword>
<keyword evidence="2" id="KW-0472">Membrane</keyword>
<name>A0A165PDY0_9AGAM</name>
<feature type="region of interest" description="Disordered" evidence="1">
    <location>
        <begin position="1"/>
        <end position="25"/>
    </location>
</feature>
<dbReference type="EMBL" id="KV425614">
    <property type="protein sequence ID" value="KZT20902.1"/>
    <property type="molecule type" value="Genomic_DNA"/>
</dbReference>
<dbReference type="AlphaFoldDB" id="A0A165PDY0"/>
<feature type="compositionally biased region" description="Basic residues" evidence="1">
    <location>
        <begin position="119"/>
        <end position="136"/>
    </location>
</feature>
<feature type="transmembrane region" description="Helical" evidence="2">
    <location>
        <begin position="45"/>
        <end position="65"/>
    </location>
</feature>
<keyword evidence="2" id="KW-0812">Transmembrane</keyword>
<evidence type="ECO:0008006" key="5">
    <source>
        <dbReference type="Google" id="ProtNLM"/>
    </source>
</evidence>
<evidence type="ECO:0000256" key="2">
    <source>
        <dbReference type="SAM" id="Phobius"/>
    </source>
</evidence>
<dbReference type="InParanoid" id="A0A165PDY0"/>
<reference evidence="3 4" key="1">
    <citation type="journal article" date="2016" name="Mol. Biol. Evol.">
        <title>Comparative Genomics of Early-Diverging Mushroom-Forming Fungi Provides Insights into the Origins of Lignocellulose Decay Capabilities.</title>
        <authorList>
            <person name="Nagy L.G."/>
            <person name="Riley R."/>
            <person name="Tritt A."/>
            <person name="Adam C."/>
            <person name="Daum C."/>
            <person name="Floudas D."/>
            <person name="Sun H."/>
            <person name="Yadav J.S."/>
            <person name="Pangilinan J."/>
            <person name="Larsson K.H."/>
            <person name="Matsuura K."/>
            <person name="Barry K."/>
            <person name="Labutti K."/>
            <person name="Kuo R."/>
            <person name="Ohm R.A."/>
            <person name="Bhattacharya S.S."/>
            <person name="Shirouzu T."/>
            <person name="Yoshinaga Y."/>
            <person name="Martin F.M."/>
            <person name="Grigoriev I.V."/>
            <person name="Hibbett D.S."/>
        </authorList>
    </citation>
    <scope>NUCLEOTIDE SEQUENCE [LARGE SCALE GENOMIC DNA]</scope>
    <source>
        <strain evidence="3 4">HHB14362 ss-1</strain>
    </source>
</reference>
<feature type="compositionally biased region" description="Basic and acidic residues" evidence="1">
    <location>
        <begin position="11"/>
        <end position="20"/>
    </location>
</feature>
<proteinExistence type="predicted"/>
<gene>
    <name evidence="3" type="ORF">NEOLEDRAFT_1074740</name>
</gene>
<dbReference type="STRING" id="1314782.A0A165PDY0"/>
<accession>A0A165PDY0</accession>
<keyword evidence="4" id="KW-1185">Reference proteome</keyword>